<organism evidence="1 2">
    <name type="scientific">Glossina pallidipes</name>
    <name type="common">Tsetse fly</name>
    <dbReference type="NCBI Taxonomy" id="7398"/>
    <lineage>
        <taxon>Eukaryota</taxon>
        <taxon>Metazoa</taxon>
        <taxon>Ecdysozoa</taxon>
        <taxon>Arthropoda</taxon>
        <taxon>Hexapoda</taxon>
        <taxon>Insecta</taxon>
        <taxon>Pterygota</taxon>
        <taxon>Neoptera</taxon>
        <taxon>Endopterygota</taxon>
        <taxon>Diptera</taxon>
        <taxon>Brachycera</taxon>
        <taxon>Muscomorpha</taxon>
        <taxon>Hippoboscoidea</taxon>
        <taxon>Glossinidae</taxon>
        <taxon>Glossina</taxon>
    </lineage>
</organism>
<reference evidence="1" key="2">
    <citation type="submission" date="2020-05" db="UniProtKB">
        <authorList>
            <consortium name="EnsemblMetazoa"/>
        </authorList>
    </citation>
    <scope>IDENTIFICATION</scope>
    <source>
        <strain evidence="1">IAEA</strain>
    </source>
</reference>
<protein>
    <submittedName>
        <fullName evidence="1">Uncharacterized protein</fullName>
    </submittedName>
</protein>
<evidence type="ECO:0000313" key="1">
    <source>
        <dbReference type="EnsemblMetazoa" id="GPAI037191-PA"/>
    </source>
</evidence>
<dbReference type="Proteomes" id="UP000092445">
    <property type="component" value="Unassembled WGS sequence"/>
</dbReference>
<dbReference type="EnsemblMetazoa" id="GPAI037191-RA">
    <property type="protein sequence ID" value="GPAI037191-PA"/>
    <property type="gene ID" value="GPAI037191"/>
</dbReference>
<evidence type="ECO:0000313" key="2">
    <source>
        <dbReference type="Proteomes" id="UP000092445"/>
    </source>
</evidence>
<keyword evidence="2" id="KW-1185">Reference proteome</keyword>
<accession>A0A1B0A818</accession>
<dbReference type="AlphaFoldDB" id="A0A1B0A818"/>
<proteinExistence type="predicted"/>
<sequence length="61" mass="6702">MSETQIKGPHALRAKRCLSCDSGMDRNKASVSKRGPTIETTMNSRQVAFSALTPIERVIKP</sequence>
<reference evidence="2" key="1">
    <citation type="submission" date="2014-03" db="EMBL/GenBank/DDBJ databases">
        <authorList>
            <person name="Aksoy S."/>
            <person name="Warren W."/>
            <person name="Wilson R.K."/>
        </authorList>
    </citation>
    <scope>NUCLEOTIDE SEQUENCE [LARGE SCALE GENOMIC DNA]</scope>
    <source>
        <strain evidence="2">IAEA</strain>
    </source>
</reference>
<name>A0A1B0A818_GLOPL</name>
<dbReference type="VEuPathDB" id="VectorBase:GPAI037191"/>